<accession>A0A4Q9QLL2</accession>
<gene>
    <name evidence="1" type="ORF">DNK06_10165</name>
</gene>
<organism evidence="1 2">
    <name type="scientific">Phytopseudomonas daroniae</name>
    <dbReference type="NCBI Taxonomy" id="2487519"/>
    <lineage>
        <taxon>Bacteria</taxon>
        <taxon>Pseudomonadati</taxon>
        <taxon>Pseudomonadota</taxon>
        <taxon>Gammaproteobacteria</taxon>
        <taxon>Pseudomonadales</taxon>
        <taxon>Pseudomonadaceae</taxon>
        <taxon>Phytopseudomonas</taxon>
    </lineage>
</organism>
<sequence length="285" mass="31398">MNDSRQVSIVAVCGNGRGQADVLLNVYEPPLEPDAIISCVHRVSYDDEGLSATSLFDVDHWLTHMHRRGDWIATCSMNGHIHYFDGVRWQTLQTTAEDGFNAVFIAYQGSIHAAALDGSIRLIENHQEQIVSAAGGKRLNALHGCASDCLYAVGDGGRVLHFDGSRWNEIEPFTNISLLDVLCISAYQVVIAGAKGGLWIGYGDIWQQLDAADYSISNLALQQGQIWLAAGANGVFKLDGDQLQESKQAPLYRLGANDTHLLAVGGEIFAWWDGYEWQGWRYEID</sequence>
<dbReference type="Proteomes" id="UP000292302">
    <property type="component" value="Unassembled WGS sequence"/>
</dbReference>
<evidence type="ECO:0000313" key="1">
    <source>
        <dbReference type="EMBL" id="TBU80137.1"/>
    </source>
</evidence>
<proteinExistence type="predicted"/>
<comment type="caution">
    <text evidence="1">The sequence shown here is derived from an EMBL/GenBank/DDBJ whole genome shotgun (WGS) entry which is preliminary data.</text>
</comment>
<evidence type="ECO:0000313" key="2">
    <source>
        <dbReference type="Proteomes" id="UP000292302"/>
    </source>
</evidence>
<dbReference type="SUPFAM" id="SSF101898">
    <property type="entry name" value="NHL repeat"/>
    <property type="match status" value="1"/>
</dbReference>
<name>A0A4Q9QLL2_9GAMM</name>
<dbReference type="EMBL" id="QJUI01000008">
    <property type="protein sequence ID" value="TBU80137.1"/>
    <property type="molecule type" value="Genomic_DNA"/>
</dbReference>
<dbReference type="OrthoDB" id="6829668at2"/>
<protein>
    <submittedName>
        <fullName evidence="1">Uncharacterized protein</fullName>
    </submittedName>
</protein>
<keyword evidence="2" id="KW-1185">Reference proteome</keyword>
<reference evidence="1 2" key="1">
    <citation type="submission" date="2018-06" db="EMBL/GenBank/DDBJ databases">
        <title>Three novel Pseudomonas species isolated from symptomatic oak.</title>
        <authorList>
            <person name="Bueno-Gonzalez V."/>
            <person name="Brady C."/>
        </authorList>
    </citation>
    <scope>NUCLEOTIDE SEQUENCE [LARGE SCALE GENOMIC DNA]</scope>
    <source>
        <strain evidence="1 2">P9A</strain>
    </source>
</reference>
<dbReference type="RefSeq" id="WP_131179922.1">
    <property type="nucleotide sequence ID" value="NZ_QJUI01000008.1"/>
</dbReference>
<dbReference type="AlphaFoldDB" id="A0A4Q9QLL2"/>